<evidence type="ECO:0000256" key="8">
    <source>
        <dbReference type="SAM" id="MobiDB-lite"/>
    </source>
</evidence>
<evidence type="ECO:0000256" key="5">
    <source>
        <dbReference type="ARBA" id="ARBA00023203"/>
    </source>
</evidence>
<evidence type="ECO:0000256" key="3">
    <source>
        <dbReference type="ARBA" id="ARBA00022467"/>
    </source>
</evidence>
<evidence type="ECO:0000256" key="1">
    <source>
        <dbReference type="ARBA" id="ARBA00004245"/>
    </source>
</evidence>
<keyword evidence="10" id="KW-1185">Reference proteome</keyword>
<reference evidence="9 10" key="1">
    <citation type="journal article" date="2018" name="BMC Genomics">
        <title>Genomic comparison of Trypanosoma conorhini and Trypanosoma rangeli to Trypanosoma cruzi strains of high and low virulence.</title>
        <authorList>
            <person name="Bradwell K.R."/>
            <person name="Koparde V.N."/>
            <person name="Matveyev A.V."/>
            <person name="Serrano M.G."/>
            <person name="Alves J.M."/>
            <person name="Parikh H."/>
            <person name="Huang B."/>
            <person name="Lee V."/>
            <person name="Espinosa-Alvarez O."/>
            <person name="Ortiz P.A."/>
            <person name="Costa-Martins A.G."/>
            <person name="Teixeira M.M."/>
            <person name="Buck G.A."/>
        </authorList>
    </citation>
    <scope>NUCLEOTIDE SEQUENCE [LARGE SCALE GENOMIC DNA]</scope>
    <source>
        <strain evidence="9 10">025E</strain>
    </source>
</reference>
<accession>A0A3S5IRJ5</accession>
<dbReference type="SUPFAM" id="SSF90096">
    <property type="entry name" value="Subunits of heterodimeric actin filament capping protein Capz"/>
    <property type="match status" value="1"/>
</dbReference>
<comment type="subcellular location">
    <subcellularLocation>
        <location evidence="1 7">Cytoplasm</location>
        <location evidence="1 7">Cytoskeleton</location>
    </subcellularLocation>
</comment>
<sequence length="346" mass="37460">MLFLWFQGWNMWESTRRSEEVAAAAALLLARYPPRKVSVILDGVLMLCGRKNAEAVVDLIYRKVGPVDTPWPLLRCPSAATQLTSTVPHYFIAFEYNRIGECYRCPLCNQYVSGDRFVNVPSGISGVLRQVESAANRVFAEYAELYYGKKCTVSAYTWECDPVHAESKMGLAVLIQHRAKALNAKCPGYSSLHGSHGVWQSAHVGVVDVTSGSYRFQSSFCMDAFVPLGALPNTPGATGRFNGSVASGLFGFERYAATASPEVGELLASIGEQVQSTENSYYGRVFEMYFRGAQFFAEGMRAAFPPGASSTPQSRGRQQPAASVGAGESSRPADADTGTPPGGRAP</sequence>
<protein>
    <recommendedName>
        <fullName evidence="7">F-actin-capping protein subunit beta</fullName>
    </recommendedName>
</protein>
<dbReference type="Pfam" id="PF01115">
    <property type="entry name" value="F_actin_cap_B"/>
    <property type="match status" value="1"/>
</dbReference>
<dbReference type="OrthoDB" id="9979678at2759"/>
<evidence type="ECO:0000256" key="7">
    <source>
        <dbReference type="RuleBase" id="RU365078"/>
    </source>
</evidence>
<keyword evidence="6 7" id="KW-0206">Cytoskeleton</keyword>
<gene>
    <name evidence="9" type="ORF">Tco025E_07433</name>
</gene>
<feature type="compositionally biased region" description="Polar residues" evidence="8">
    <location>
        <begin position="308"/>
        <end position="321"/>
    </location>
</feature>
<dbReference type="EMBL" id="MKKU01000575">
    <property type="protein sequence ID" value="RNF07114.1"/>
    <property type="molecule type" value="Genomic_DNA"/>
</dbReference>
<keyword evidence="3 7" id="KW-0117">Actin capping</keyword>
<feature type="region of interest" description="Disordered" evidence="8">
    <location>
        <begin position="304"/>
        <end position="346"/>
    </location>
</feature>
<dbReference type="GO" id="GO:0008290">
    <property type="term" value="C:F-actin capping protein complex"/>
    <property type="evidence" value="ECO:0007669"/>
    <property type="project" value="UniProtKB-UniRule"/>
</dbReference>
<comment type="function">
    <text evidence="7">F-actin-capping proteins bind in a Ca(2+)-independent manner to the fast growing ends of actin filaments (barbed end) thereby blocking the exchange of subunits at these ends. Unlike other capping proteins (such as gelsolin and severin), these proteins do not sever actin filaments.</text>
</comment>
<evidence type="ECO:0000256" key="6">
    <source>
        <dbReference type="ARBA" id="ARBA00023212"/>
    </source>
</evidence>
<dbReference type="AlphaFoldDB" id="A0A3S5IRJ5"/>
<evidence type="ECO:0000313" key="9">
    <source>
        <dbReference type="EMBL" id="RNF07114.1"/>
    </source>
</evidence>
<comment type="caution">
    <text evidence="9">The sequence shown here is derived from an EMBL/GenBank/DDBJ whole genome shotgun (WGS) entry which is preliminary data.</text>
</comment>
<keyword evidence="5 7" id="KW-0009">Actin-binding</keyword>
<name>A0A3S5IRJ5_9TRYP</name>
<dbReference type="Proteomes" id="UP000284403">
    <property type="component" value="Unassembled WGS sequence"/>
</dbReference>
<dbReference type="InterPro" id="IPR042276">
    <property type="entry name" value="CapZ_alpha/beta_2"/>
</dbReference>
<comment type="subunit">
    <text evidence="7">Heterodimer of an alpha and a beta subunit.</text>
</comment>
<dbReference type="GO" id="GO:0000902">
    <property type="term" value="P:cell morphogenesis"/>
    <property type="evidence" value="ECO:0007669"/>
    <property type="project" value="TreeGrafter"/>
</dbReference>
<evidence type="ECO:0000256" key="4">
    <source>
        <dbReference type="ARBA" id="ARBA00022490"/>
    </source>
</evidence>
<dbReference type="InterPro" id="IPR001698">
    <property type="entry name" value="CAPZB"/>
</dbReference>
<dbReference type="PANTHER" id="PTHR10619:SF0">
    <property type="entry name" value="F-ACTIN-CAPPING PROTEIN SUBUNIT BETA ISOFORMS 1 AND 2"/>
    <property type="match status" value="1"/>
</dbReference>
<dbReference type="PANTHER" id="PTHR10619">
    <property type="entry name" value="F-ACTIN-CAPPING PROTEIN SUBUNIT BETA"/>
    <property type="match status" value="1"/>
</dbReference>
<evidence type="ECO:0000256" key="2">
    <source>
        <dbReference type="ARBA" id="ARBA00006039"/>
    </source>
</evidence>
<comment type="similarity">
    <text evidence="2 7">Belongs to the F-actin-capping protein beta subunit family.</text>
</comment>
<keyword evidence="4 7" id="KW-0963">Cytoplasm</keyword>
<dbReference type="GO" id="GO:0051016">
    <property type="term" value="P:barbed-end actin filament capping"/>
    <property type="evidence" value="ECO:0007669"/>
    <property type="project" value="UniProtKB-UniRule"/>
</dbReference>
<organism evidence="9 10">
    <name type="scientific">Trypanosoma conorhini</name>
    <dbReference type="NCBI Taxonomy" id="83891"/>
    <lineage>
        <taxon>Eukaryota</taxon>
        <taxon>Discoba</taxon>
        <taxon>Euglenozoa</taxon>
        <taxon>Kinetoplastea</taxon>
        <taxon>Metakinetoplastina</taxon>
        <taxon>Trypanosomatida</taxon>
        <taxon>Trypanosomatidae</taxon>
        <taxon>Trypanosoma</taxon>
    </lineage>
</organism>
<proteinExistence type="inferred from homology"/>
<evidence type="ECO:0000313" key="10">
    <source>
        <dbReference type="Proteomes" id="UP000284403"/>
    </source>
</evidence>
<dbReference type="InterPro" id="IPR037282">
    <property type="entry name" value="CapZ_alpha/beta"/>
</dbReference>
<dbReference type="GeneID" id="40321044"/>
<dbReference type="Gene3D" id="3.90.1150.210">
    <property type="entry name" value="F-actin capping protein, beta subunit"/>
    <property type="match status" value="1"/>
</dbReference>
<dbReference type="RefSeq" id="XP_029225596.1">
    <property type="nucleotide sequence ID" value="XM_029374298.1"/>
</dbReference>
<dbReference type="GO" id="GO:0051015">
    <property type="term" value="F:actin filament binding"/>
    <property type="evidence" value="ECO:0007669"/>
    <property type="project" value="TreeGrafter"/>
</dbReference>